<evidence type="ECO:0000313" key="1">
    <source>
        <dbReference type="EMBL" id="QBF84625.1"/>
    </source>
</evidence>
<dbReference type="EMBL" id="CP036200">
    <property type="protein sequence ID" value="QBF84625.1"/>
    <property type="molecule type" value="Genomic_DNA"/>
</dbReference>
<sequence length="284" mass="32577">MQYHIFNPSEPVMVTFPPVCQAIAKDANLDDAFVWGFDYFAKKHMNVIAFNHIGEGNYFDSPKLLAFIDDLAPQLKQFPASIGYGASLGGFALGLLADRLQLSKALLLMPQSTYCKQTAPWDPIVVNSVPSSRSDMATLDAKSCKTPLTIIYDPLSLQDKNHMDRFEQTLTKFKVYAVGHRIPRALQHLGILNDVILQFRKGDIDEDAFYRGIRGRRYLTYYYRDAYKKPTSSYTSKRLMVIYRHKATYRLKTVKFEPAKIADRLKTSVQKRINKIRKIFNNDN</sequence>
<proteinExistence type="predicted"/>
<accession>A0A411PM94</accession>
<dbReference type="OrthoDB" id="5826754at2"/>
<protein>
    <recommendedName>
        <fullName evidence="3">Alpha/beta hydrolase</fullName>
    </recommendedName>
</protein>
<dbReference type="KEGG" id="smai:EXU30_19570"/>
<reference evidence="1 2" key="1">
    <citation type="submission" date="2019-02" db="EMBL/GenBank/DDBJ databases">
        <title>Shewanella sp. D4-2 isolated from Dokdo Island.</title>
        <authorList>
            <person name="Baek K."/>
        </authorList>
    </citation>
    <scope>NUCLEOTIDE SEQUENCE [LARGE SCALE GENOMIC DNA]</scope>
    <source>
        <strain evidence="1 2">D4-2</strain>
    </source>
</reference>
<gene>
    <name evidence="1" type="ORF">EXU30_19570</name>
</gene>
<name>A0A411PM94_9GAMM</name>
<organism evidence="1 2">
    <name type="scientific">Shewanella maritima</name>
    <dbReference type="NCBI Taxonomy" id="2520507"/>
    <lineage>
        <taxon>Bacteria</taxon>
        <taxon>Pseudomonadati</taxon>
        <taxon>Pseudomonadota</taxon>
        <taxon>Gammaproteobacteria</taxon>
        <taxon>Alteromonadales</taxon>
        <taxon>Shewanellaceae</taxon>
        <taxon>Shewanella</taxon>
    </lineage>
</organism>
<evidence type="ECO:0000313" key="2">
    <source>
        <dbReference type="Proteomes" id="UP000291106"/>
    </source>
</evidence>
<keyword evidence="2" id="KW-1185">Reference proteome</keyword>
<dbReference type="Proteomes" id="UP000291106">
    <property type="component" value="Chromosome"/>
</dbReference>
<dbReference type="AlphaFoldDB" id="A0A411PM94"/>
<dbReference type="RefSeq" id="WP_130602921.1">
    <property type="nucleotide sequence ID" value="NZ_CP036200.1"/>
</dbReference>
<evidence type="ECO:0008006" key="3">
    <source>
        <dbReference type="Google" id="ProtNLM"/>
    </source>
</evidence>